<dbReference type="Pfam" id="PF00072">
    <property type="entry name" value="Response_reg"/>
    <property type="match status" value="1"/>
</dbReference>
<reference evidence="3 4" key="1">
    <citation type="submission" date="2016-10" db="EMBL/GenBank/DDBJ databases">
        <authorList>
            <person name="de Groot N.N."/>
        </authorList>
    </citation>
    <scope>NUCLEOTIDE SEQUENCE [LARGE SCALE GENOMIC DNA]</scope>
    <source>
        <strain evidence="3 4">CGMCC 1.12333</strain>
    </source>
</reference>
<dbReference type="InterPro" id="IPR011006">
    <property type="entry name" value="CheY-like_superfamily"/>
</dbReference>
<sequence length="136" mass="15818">MSNYILCVEDNVNDIQLIKRVFDRELAHIPIRYLKNGEEALKLFENEDFLVHLPTLILLDIKMRGISGLQVLEKIKQNEKLSKIPVVILSSSVQQSDLDKAYGLHVNSYVEKPKDYQQLKSTLKLLSDYWFNVNKN</sequence>
<dbReference type="EMBL" id="FPBK01000011">
    <property type="protein sequence ID" value="SFU64565.1"/>
    <property type="molecule type" value="Genomic_DNA"/>
</dbReference>
<dbReference type="SUPFAM" id="SSF52172">
    <property type="entry name" value="CheY-like"/>
    <property type="match status" value="1"/>
</dbReference>
<dbReference type="STRING" id="1224947.SAMN05216480_11150"/>
<evidence type="ECO:0000313" key="4">
    <source>
        <dbReference type="Proteomes" id="UP000199138"/>
    </source>
</evidence>
<dbReference type="CDD" id="cd17557">
    <property type="entry name" value="REC_Rcp-like"/>
    <property type="match status" value="1"/>
</dbReference>
<dbReference type="PROSITE" id="PS50110">
    <property type="entry name" value="RESPONSE_REGULATORY"/>
    <property type="match status" value="1"/>
</dbReference>
<dbReference type="OrthoDB" id="7631574at2"/>
<dbReference type="RefSeq" id="WP_093025714.1">
    <property type="nucleotide sequence ID" value="NZ_FPBK01000011.1"/>
</dbReference>
<evidence type="ECO:0000313" key="3">
    <source>
        <dbReference type="EMBL" id="SFU64565.1"/>
    </source>
</evidence>
<dbReference type="Gene3D" id="3.40.50.2300">
    <property type="match status" value="1"/>
</dbReference>
<evidence type="ECO:0000256" key="1">
    <source>
        <dbReference type="PROSITE-ProRule" id="PRU00169"/>
    </source>
</evidence>
<dbReference type="InterPro" id="IPR001789">
    <property type="entry name" value="Sig_transdc_resp-reg_receiver"/>
</dbReference>
<feature type="modified residue" description="4-aspartylphosphate" evidence="1">
    <location>
        <position position="60"/>
    </location>
</feature>
<dbReference type="GO" id="GO:0000160">
    <property type="term" value="P:phosphorelay signal transduction system"/>
    <property type="evidence" value="ECO:0007669"/>
    <property type="project" value="InterPro"/>
</dbReference>
<proteinExistence type="predicted"/>
<name>A0A1I7HV07_9FLAO</name>
<evidence type="ECO:0000259" key="2">
    <source>
        <dbReference type="PROSITE" id="PS50110"/>
    </source>
</evidence>
<accession>A0A1I7HV07</accession>
<dbReference type="InterPro" id="IPR052893">
    <property type="entry name" value="TCS_response_regulator"/>
</dbReference>
<dbReference type="PANTHER" id="PTHR44520">
    <property type="entry name" value="RESPONSE REGULATOR RCP1-RELATED"/>
    <property type="match status" value="1"/>
</dbReference>
<keyword evidence="1" id="KW-0597">Phosphoprotein</keyword>
<dbReference type="Proteomes" id="UP000199138">
    <property type="component" value="Unassembled WGS sequence"/>
</dbReference>
<dbReference type="AlphaFoldDB" id="A0A1I7HV07"/>
<organism evidence="3 4">
    <name type="scientific">Pustulibacterium marinum</name>
    <dbReference type="NCBI Taxonomy" id="1224947"/>
    <lineage>
        <taxon>Bacteria</taxon>
        <taxon>Pseudomonadati</taxon>
        <taxon>Bacteroidota</taxon>
        <taxon>Flavobacteriia</taxon>
        <taxon>Flavobacteriales</taxon>
        <taxon>Flavobacteriaceae</taxon>
        <taxon>Pustulibacterium</taxon>
    </lineage>
</organism>
<feature type="domain" description="Response regulatory" evidence="2">
    <location>
        <begin position="4"/>
        <end position="127"/>
    </location>
</feature>
<gene>
    <name evidence="3" type="ORF">SAMN05216480_11150</name>
</gene>
<dbReference type="SMART" id="SM00448">
    <property type="entry name" value="REC"/>
    <property type="match status" value="1"/>
</dbReference>
<keyword evidence="4" id="KW-1185">Reference proteome</keyword>
<protein>
    <submittedName>
        <fullName evidence="3">Two-component system, unclassified family, response regulator</fullName>
    </submittedName>
</protein>